<keyword evidence="9" id="KW-1185">Reference proteome</keyword>
<evidence type="ECO:0000256" key="5">
    <source>
        <dbReference type="RuleBase" id="RU003823"/>
    </source>
</evidence>
<dbReference type="GO" id="GO:1990904">
    <property type="term" value="C:ribonucleoprotein complex"/>
    <property type="evidence" value="ECO:0007669"/>
    <property type="project" value="UniProtKB-UniRule"/>
</dbReference>
<dbReference type="InterPro" id="IPR020568">
    <property type="entry name" value="Ribosomal_Su5_D2-typ_SF"/>
</dbReference>
<dbReference type="GO" id="GO:0005737">
    <property type="term" value="C:cytoplasm"/>
    <property type="evidence" value="ECO:0007669"/>
    <property type="project" value="UniProtKB-ARBA"/>
</dbReference>
<evidence type="ECO:0000256" key="2">
    <source>
        <dbReference type="ARBA" id="ARBA00022980"/>
    </source>
</evidence>
<evidence type="ECO:0000259" key="7">
    <source>
        <dbReference type="PROSITE" id="PS50881"/>
    </source>
</evidence>
<dbReference type="Proteomes" id="UP000012174">
    <property type="component" value="Unassembled WGS sequence"/>
</dbReference>
<dbReference type="GO" id="GO:0005840">
    <property type="term" value="C:ribosome"/>
    <property type="evidence" value="ECO:0007669"/>
    <property type="project" value="UniProtKB-KW"/>
</dbReference>
<evidence type="ECO:0000256" key="3">
    <source>
        <dbReference type="ARBA" id="ARBA00023274"/>
    </source>
</evidence>
<dbReference type="PROSITE" id="PS50881">
    <property type="entry name" value="S5_DSRBD"/>
    <property type="match status" value="1"/>
</dbReference>
<gene>
    <name evidence="8" type="ORF">UCREL1_5846</name>
</gene>
<evidence type="ECO:0000313" key="9">
    <source>
        <dbReference type="Proteomes" id="UP000012174"/>
    </source>
</evidence>
<dbReference type="OrthoDB" id="309483at2759"/>
<sequence>MPAIQAASSNHSQADDSSRSSSSRSCCITTTTADISARLAARRKPRFKSIRAEDMGLVTPAAVEEHSKKTFPGYSTEEMDILRERYTPEQMAALEAGEAAIDPADLTVQARLRRDPYRLPYLDDFSRVMPIVDKRPKNPAAPAAPDPKARFMTPEQNLADMLRWTQEMVPPELQHLLQSTTIDPQLPDEAEQRLRDLPPEEAERERAALQKSMAAAEEDRMKPLYEHFARVMPLESTRFFSERSALTDGNAASNSALAPGLGKKLRGVEGMYKPPIDPADEGKDDMGVYQDLKRRTGLSVANILNTNVKILVTRYVDNQTRLGKIRSLWVLAIAGNGNGRLGIGEAKSVEPAVAQLKAKLLAVQNLKPIRRYEDRTVFGKVKAKVGATIVQIASRPPGFGLRASHRLFEIFRAVGIHDIAAKMSRGRNPMNSVKACVEALQSQKDPNEIAIGRGKKLVDVRKVYYGGNVY</sequence>
<dbReference type="Pfam" id="PF00333">
    <property type="entry name" value="Ribosomal_S5"/>
    <property type="match status" value="1"/>
</dbReference>
<dbReference type="STRING" id="1287681.M7SRQ6"/>
<dbReference type="PANTHER" id="PTHR48277:SF1">
    <property type="entry name" value="MITOCHONDRIAL RIBOSOMAL PROTEIN S5"/>
    <property type="match status" value="1"/>
</dbReference>
<feature type="compositionally biased region" description="Low complexity" evidence="6">
    <location>
        <begin position="1"/>
        <end position="12"/>
    </location>
</feature>
<feature type="domain" description="S5 DRBM" evidence="7">
    <location>
        <begin position="306"/>
        <end position="369"/>
    </location>
</feature>
<dbReference type="InterPro" id="IPR013810">
    <property type="entry name" value="Ribosomal_uS5_N"/>
</dbReference>
<dbReference type="GO" id="GO:0003735">
    <property type="term" value="F:structural constituent of ribosome"/>
    <property type="evidence" value="ECO:0007669"/>
    <property type="project" value="UniProtKB-UniRule"/>
</dbReference>
<dbReference type="Gene3D" id="3.30.160.20">
    <property type="match status" value="1"/>
</dbReference>
<dbReference type="SUPFAM" id="SSF54768">
    <property type="entry name" value="dsRNA-binding domain-like"/>
    <property type="match status" value="1"/>
</dbReference>
<dbReference type="SUPFAM" id="SSF54211">
    <property type="entry name" value="Ribosomal protein S5 domain 2-like"/>
    <property type="match status" value="1"/>
</dbReference>
<dbReference type="KEGG" id="ela:UCREL1_5846"/>
<name>M7SRQ6_EUTLA</name>
<evidence type="ECO:0000256" key="1">
    <source>
        <dbReference type="ARBA" id="ARBA00008945"/>
    </source>
</evidence>
<proteinExistence type="inferred from homology"/>
<dbReference type="Gene3D" id="3.30.230.10">
    <property type="match status" value="1"/>
</dbReference>
<dbReference type="InterPro" id="IPR005324">
    <property type="entry name" value="Ribosomal_uS5_C"/>
</dbReference>
<keyword evidence="3 4" id="KW-0687">Ribonucleoprotein</keyword>
<evidence type="ECO:0000256" key="6">
    <source>
        <dbReference type="SAM" id="MobiDB-lite"/>
    </source>
</evidence>
<dbReference type="InterPro" id="IPR014721">
    <property type="entry name" value="Ribsml_uS5_D2-typ_fold_subgr"/>
</dbReference>
<dbReference type="FunFam" id="3.30.230.10:FF:000002">
    <property type="entry name" value="30S ribosomal protein S5"/>
    <property type="match status" value="1"/>
</dbReference>
<organism evidence="8 9">
    <name type="scientific">Eutypa lata (strain UCR-EL1)</name>
    <name type="common">Grapevine dieback disease fungus</name>
    <name type="synonym">Eutypa armeniacae</name>
    <dbReference type="NCBI Taxonomy" id="1287681"/>
    <lineage>
        <taxon>Eukaryota</taxon>
        <taxon>Fungi</taxon>
        <taxon>Dikarya</taxon>
        <taxon>Ascomycota</taxon>
        <taxon>Pezizomycotina</taxon>
        <taxon>Sordariomycetes</taxon>
        <taxon>Xylariomycetidae</taxon>
        <taxon>Xylariales</taxon>
        <taxon>Diatrypaceae</taxon>
        <taxon>Eutypa</taxon>
    </lineage>
</organism>
<dbReference type="PANTHER" id="PTHR48277">
    <property type="entry name" value="MITOCHONDRIAL RIBOSOMAL PROTEIN S5"/>
    <property type="match status" value="1"/>
</dbReference>
<dbReference type="OMA" id="IYEMCRA"/>
<feature type="region of interest" description="Disordered" evidence="6">
    <location>
        <begin position="1"/>
        <end position="26"/>
    </location>
</feature>
<protein>
    <submittedName>
        <fullName evidence="8">Putative 37s ribosomal protein s5 protein</fullName>
    </submittedName>
</protein>
<dbReference type="HOGENOM" id="CLU_037994_1_0_1"/>
<dbReference type="GO" id="GO:0006412">
    <property type="term" value="P:translation"/>
    <property type="evidence" value="ECO:0007669"/>
    <property type="project" value="InterPro"/>
</dbReference>
<dbReference type="EMBL" id="KB706502">
    <property type="protein sequence ID" value="EMR67163.1"/>
    <property type="molecule type" value="Genomic_DNA"/>
</dbReference>
<evidence type="ECO:0000256" key="4">
    <source>
        <dbReference type="PROSITE-ProRule" id="PRU00268"/>
    </source>
</evidence>
<dbReference type="GO" id="GO:0003723">
    <property type="term" value="F:RNA binding"/>
    <property type="evidence" value="ECO:0007669"/>
    <property type="project" value="InterPro"/>
</dbReference>
<dbReference type="Pfam" id="PF03719">
    <property type="entry name" value="Ribosomal_S5_C"/>
    <property type="match status" value="1"/>
</dbReference>
<keyword evidence="2 4" id="KW-0689">Ribosomal protein</keyword>
<dbReference type="AlphaFoldDB" id="M7SRQ6"/>
<evidence type="ECO:0000313" key="8">
    <source>
        <dbReference type="EMBL" id="EMR67163.1"/>
    </source>
</evidence>
<dbReference type="eggNOG" id="KOG2646">
    <property type="taxonomic scope" value="Eukaryota"/>
</dbReference>
<comment type="similarity">
    <text evidence="1 5">Belongs to the universal ribosomal protein uS5 family.</text>
</comment>
<dbReference type="InterPro" id="IPR000851">
    <property type="entry name" value="Ribosomal_uS5"/>
</dbReference>
<accession>M7SRQ6</accession>
<reference evidence="9" key="1">
    <citation type="journal article" date="2013" name="Genome Announc.">
        <title>Draft genome sequence of the grapevine dieback fungus Eutypa lata UCR-EL1.</title>
        <authorList>
            <person name="Blanco-Ulate B."/>
            <person name="Rolshausen P.E."/>
            <person name="Cantu D."/>
        </authorList>
    </citation>
    <scope>NUCLEOTIDE SEQUENCE [LARGE SCALE GENOMIC DNA]</scope>
    <source>
        <strain evidence="9">UCR-EL1</strain>
    </source>
</reference>